<evidence type="ECO:0000313" key="8">
    <source>
        <dbReference type="Proteomes" id="UP000256478"/>
    </source>
</evidence>
<dbReference type="InterPro" id="IPR051816">
    <property type="entry name" value="Glycosyl_Hydrolase_31"/>
</dbReference>
<dbReference type="Gene3D" id="3.20.20.80">
    <property type="entry name" value="Glycosidases"/>
    <property type="match status" value="1"/>
</dbReference>
<dbReference type="GO" id="GO:0030246">
    <property type="term" value="F:carbohydrate binding"/>
    <property type="evidence" value="ECO:0007669"/>
    <property type="project" value="InterPro"/>
</dbReference>
<evidence type="ECO:0000256" key="1">
    <source>
        <dbReference type="ARBA" id="ARBA00007806"/>
    </source>
</evidence>
<dbReference type="InterPro" id="IPR048395">
    <property type="entry name" value="Glyco_hydro_31_C"/>
</dbReference>
<feature type="domain" description="Glycosyl hydrolase family 31 C-terminal" evidence="6">
    <location>
        <begin position="579"/>
        <end position="663"/>
    </location>
</feature>
<keyword evidence="2 7" id="KW-0378">Hydrolase</keyword>
<dbReference type="Gene3D" id="2.60.40.1760">
    <property type="entry name" value="glycosyl hydrolase (family 31)"/>
    <property type="match status" value="1"/>
</dbReference>
<dbReference type="EMBL" id="QUOU01000001">
    <property type="protein sequence ID" value="REL27981.1"/>
    <property type="molecule type" value="Genomic_DNA"/>
</dbReference>
<reference evidence="7 8" key="1">
    <citation type="submission" date="2018-08" db="EMBL/GenBank/DDBJ databases">
        <title>Thalassotalea euphylliae genome.</title>
        <authorList>
            <person name="Summers S."/>
            <person name="Rice S.A."/>
            <person name="Freckelton M.L."/>
            <person name="Nedved B.T."/>
            <person name="Hadfield M.G."/>
        </authorList>
    </citation>
    <scope>NUCLEOTIDE SEQUENCE [LARGE SCALE GENOMIC DNA]</scope>
    <source>
        <strain evidence="7 8">H1</strain>
    </source>
</reference>
<evidence type="ECO:0000313" key="7">
    <source>
        <dbReference type="EMBL" id="REL27981.1"/>
    </source>
</evidence>
<organism evidence="7 8">
    <name type="scientific">Thalassotalea euphylliae</name>
    <dbReference type="NCBI Taxonomy" id="1655234"/>
    <lineage>
        <taxon>Bacteria</taxon>
        <taxon>Pseudomonadati</taxon>
        <taxon>Pseudomonadota</taxon>
        <taxon>Gammaproteobacteria</taxon>
        <taxon>Alteromonadales</taxon>
        <taxon>Colwelliaceae</taxon>
        <taxon>Thalassotalea</taxon>
    </lineage>
</organism>
<comment type="similarity">
    <text evidence="1 2">Belongs to the glycosyl hydrolase 31 family.</text>
</comment>
<dbReference type="RefSeq" id="WP_116009044.1">
    <property type="nucleotide sequence ID" value="NZ_QUOU01000001.1"/>
</dbReference>
<keyword evidence="3" id="KW-0732">Signal</keyword>
<protein>
    <submittedName>
        <fullName evidence="7">Glycosyl hydrolase</fullName>
    </submittedName>
</protein>
<dbReference type="SUPFAM" id="SSF51445">
    <property type="entry name" value="(Trans)glycosidases"/>
    <property type="match status" value="1"/>
</dbReference>
<dbReference type="PANTHER" id="PTHR43863">
    <property type="entry name" value="HYDROLASE, PUTATIVE (AFU_ORTHOLOGUE AFUA_1G03140)-RELATED"/>
    <property type="match status" value="1"/>
</dbReference>
<dbReference type="InterPro" id="IPR025887">
    <property type="entry name" value="Glyco_hydro_31_N_dom"/>
</dbReference>
<evidence type="ECO:0000259" key="6">
    <source>
        <dbReference type="Pfam" id="PF21365"/>
    </source>
</evidence>
<feature type="domain" description="Glycoside hydrolase family 31 N-terminal" evidence="5">
    <location>
        <begin position="46"/>
        <end position="203"/>
    </location>
</feature>
<dbReference type="GO" id="GO:0005975">
    <property type="term" value="P:carbohydrate metabolic process"/>
    <property type="evidence" value="ECO:0007669"/>
    <property type="project" value="InterPro"/>
</dbReference>
<dbReference type="GO" id="GO:0004553">
    <property type="term" value="F:hydrolase activity, hydrolyzing O-glycosyl compounds"/>
    <property type="evidence" value="ECO:0007669"/>
    <property type="project" value="InterPro"/>
</dbReference>
<dbReference type="InterPro" id="IPR011013">
    <property type="entry name" value="Gal_mutarotase_sf_dom"/>
</dbReference>
<name>A0A3E0TTH2_9GAMM</name>
<sequence>MRYLVASLLILSSSPFFASAVYANQKYVKHKVEAHSIEVVGESTRFTLKAYNTNTLEAVFTSEHHSLLPSYAIASQAQPAAIKVSETPNSLQIANGDITAIVDKSSLAIRYEKQGKLLLTQTDFTDEQSELSFSFTISDEEKLLGGGQRVLGMDRRGHKLPLYNKAHYGYTTESSQMYYSLPAILSSNKYMLLFDNSASGSLDLDSTKTNTVTLSAVGGRASYIVVADDTYPALVKNYVELTGKQPMPPRWALGNYASRFGYHTEQEVYDVVERFKQEDMPLDALVLDLYWFGKDIKGHMGNLAWDRDAFPTPKKMIAELQDSGVNTVVITEPFILSTSNRWQEAVDNKALALDAAGEPYRFDFYFGNTGLVDVFNEQGTQWFNQAYTRLAEQGVTGWWGDLGEPEVHPDDILHTLPDGTQVRGNVVHNAYGHKWAEMVYQQSLELQPNQRPMVMMRSGFLGSQRYGMIPWTGDVSRSWGGLKPQVELSLQMSLFGLAYTHSDLGGFAGGEVFDAEMYTRWLQYGVFQPVYRPHAQEHIAPEPVFHDQQTKEIVREFIKLRYRLMPYIYTLAYENSTTGMPLMRPLMFENEQDLSLINEANTYLWGDAFLVTPVTEAGAKQVDVNFPSGVWFDYFTGKQVNGGQKRAYPVQLATLPVFVRAGSFVPSTSNIKNTKAYDPNHLVLNFYYHESVEQSEGQLYQDDGISPDSLAQKAYQLWQFEADNKGNELSIGFVQAGNGFTGLDKHQGAEFVIHHWTHGSSAVLYDGKPLPILKTERAYTLASMGAFWDEQSNTIKVKLTLADARHKLVVQK</sequence>
<dbReference type="InterPro" id="IPR000322">
    <property type="entry name" value="Glyco_hydro_31_TIM"/>
</dbReference>
<feature type="domain" description="Glycoside hydrolase family 31 TIM barrel" evidence="4">
    <location>
        <begin position="246"/>
        <end position="571"/>
    </location>
</feature>
<keyword evidence="2" id="KW-0326">Glycosidase</keyword>
<gene>
    <name evidence="7" type="ORF">DXX93_16375</name>
</gene>
<dbReference type="SUPFAM" id="SSF51011">
    <property type="entry name" value="Glycosyl hydrolase domain"/>
    <property type="match status" value="1"/>
</dbReference>
<dbReference type="CDD" id="cd14752">
    <property type="entry name" value="GH31_N"/>
    <property type="match status" value="1"/>
</dbReference>
<evidence type="ECO:0000259" key="4">
    <source>
        <dbReference type="Pfam" id="PF01055"/>
    </source>
</evidence>
<feature type="chain" id="PRO_5017563764" evidence="3">
    <location>
        <begin position="19"/>
        <end position="812"/>
    </location>
</feature>
<comment type="caution">
    <text evidence="7">The sequence shown here is derived from an EMBL/GenBank/DDBJ whole genome shotgun (WGS) entry which is preliminary data.</text>
</comment>
<proteinExistence type="inferred from homology"/>
<accession>A0A3E0TTH2</accession>
<dbReference type="Pfam" id="PF13802">
    <property type="entry name" value="Gal_mutarotas_2"/>
    <property type="match status" value="1"/>
</dbReference>
<evidence type="ECO:0000256" key="2">
    <source>
        <dbReference type="RuleBase" id="RU361185"/>
    </source>
</evidence>
<evidence type="ECO:0000256" key="3">
    <source>
        <dbReference type="SAM" id="SignalP"/>
    </source>
</evidence>
<dbReference type="InterPro" id="IPR013780">
    <property type="entry name" value="Glyco_hydro_b"/>
</dbReference>
<dbReference type="PANTHER" id="PTHR43863:SF2">
    <property type="entry name" value="MALTASE-GLUCOAMYLASE"/>
    <property type="match status" value="1"/>
</dbReference>
<dbReference type="Pfam" id="PF21365">
    <property type="entry name" value="Glyco_hydro_31_3rd"/>
    <property type="match status" value="1"/>
</dbReference>
<dbReference type="Gene3D" id="2.60.40.1180">
    <property type="entry name" value="Golgi alpha-mannosidase II"/>
    <property type="match status" value="2"/>
</dbReference>
<dbReference type="Proteomes" id="UP000256478">
    <property type="component" value="Unassembled WGS sequence"/>
</dbReference>
<dbReference type="OrthoDB" id="176168at2"/>
<dbReference type="Pfam" id="PF01055">
    <property type="entry name" value="Glyco_hydro_31_2nd"/>
    <property type="match status" value="1"/>
</dbReference>
<feature type="signal peptide" evidence="3">
    <location>
        <begin position="1"/>
        <end position="18"/>
    </location>
</feature>
<dbReference type="AlphaFoldDB" id="A0A3E0TTH2"/>
<dbReference type="SUPFAM" id="SSF74650">
    <property type="entry name" value="Galactose mutarotase-like"/>
    <property type="match status" value="1"/>
</dbReference>
<evidence type="ECO:0000259" key="5">
    <source>
        <dbReference type="Pfam" id="PF13802"/>
    </source>
</evidence>
<dbReference type="InterPro" id="IPR017853">
    <property type="entry name" value="GH"/>
</dbReference>